<dbReference type="STRING" id="656179.AB870_09190"/>
<organism evidence="2 3">
    <name type="scientific">Pandoraea faecigallinarum</name>
    <dbReference type="NCBI Taxonomy" id="656179"/>
    <lineage>
        <taxon>Bacteria</taxon>
        <taxon>Pseudomonadati</taxon>
        <taxon>Pseudomonadota</taxon>
        <taxon>Betaproteobacteria</taxon>
        <taxon>Burkholderiales</taxon>
        <taxon>Burkholderiaceae</taxon>
        <taxon>Pandoraea</taxon>
    </lineage>
</organism>
<dbReference type="AlphaFoldDB" id="A0A0H3X144"/>
<protein>
    <recommendedName>
        <fullName evidence="1">DUF6984 domain-containing protein</fullName>
    </recommendedName>
</protein>
<keyword evidence="3" id="KW-1185">Reference proteome</keyword>
<dbReference type="RefSeq" id="WP_047908506.1">
    <property type="nucleotide sequence ID" value="NZ_CP011807.3"/>
</dbReference>
<dbReference type="EMBL" id="CP011807">
    <property type="protein sequence ID" value="AKM32693.2"/>
    <property type="molecule type" value="Genomic_DNA"/>
</dbReference>
<accession>A0A0H3X144</accession>
<feature type="domain" description="DUF6984" evidence="1">
    <location>
        <begin position="4"/>
        <end position="75"/>
    </location>
</feature>
<dbReference type="KEGG" id="pfg:AB870_09190"/>
<dbReference type="Pfam" id="PF22480">
    <property type="entry name" value="DUF6984"/>
    <property type="match status" value="1"/>
</dbReference>
<evidence type="ECO:0000313" key="2">
    <source>
        <dbReference type="EMBL" id="AKM32693.2"/>
    </source>
</evidence>
<evidence type="ECO:0000259" key="1">
    <source>
        <dbReference type="Pfam" id="PF22480"/>
    </source>
</evidence>
<evidence type="ECO:0000313" key="3">
    <source>
        <dbReference type="Proteomes" id="UP000035651"/>
    </source>
</evidence>
<sequence>MGDVSVEEMLDGGMGSLRLINKNARNRKFGGQLVESEYVDMDGVQISVAVNVDQFGDLFELDIWKVDFSALIKFPSP</sequence>
<reference evidence="2" key="1">
    <citation type="submission" date="2016-06" db="EMBL/GenBank/DDBJ databases">
        <title>Complete Genome Sequence of Pandoraea faecigallinarum DSM-23572.</title>
        <authorList>
            <person name="Yong D."/>
            <person name="Ee R."/>
            <person name="Lim Y.-L."/>
            <person name="Yin W.-F."/>
            <person name="Chan K.-G."/>
        </authorList>
    </citation>
    <scope>NUCLEOTIDE SEQUENCE</scope>
    <source>
        <strain evidence="2">DSM 23572</strain>
    </source>
</reference>
<name>A0A0H3X144_9BURK</name>
<gene>
    <name evidence="2" type="ORF">AB870_09190</name>
</gene>
<dbReference type="Proteomes" id="UP000035651">
    <property type="component" value="Chromosome"/>
</dbReference>
<proteinExistence type="predicted"/>
<dbReference type="OrthoDB" id="1050330at2"/>
<dbReference type="InterPro" id="IPR054253">
    <property type="entry name" value="DUF6984"/>
</dbReference>